<dbReference type="EMBL" id="JABSTQ010008410">
    <property type="protein sequence ID" value="KAG0434544.1"/>
    <property type="molecule type" value="Genomic_DNA"/>
</dbReference>
<protein>
    <submittedName>
        <fullName evidence="1">Uncharacterized protein</fullName>
    </submittedName>
</protein>
<sequence>MFLRKCRNCDQDRTHIPVWPLDHVGLRARIRSNLVDDTAMAFLPSTLKASIEPAVHNNSTGRNNAGSSAAASQDPPKAVVVIMKIGKVRKAMHNGCAFTYTSQSRNVFRWKCEVDNCSATLKTDCVSGTHYAMSSTRHDEQEHMQEFSRLSGGGPSTPRTPHDGPKRKVDSCADKPPETMNGDTQVPAKKSKGRHFLVGGVFKKPLQDTPPRKPEDAAGDNSK</sequence>
<reference evidence="1 2" key="1">
    <citation type="journal article" date="2020" name="Cell">
        <title>Large-Scale Comparative Analyses of Tick Genomes Elucidate Their Genetic Diversity and Vector Capacities.</title>
        <authorList>
            <consortium name="Tick Genome and Microbiome Consortium (TIGMIC)"/>
            <person name="Jia N."/>
            <person name="Wang J."/>
            <person name="Shi W."/>
            <person name="Du L."/>
            <person name="Sun Y."/>
            <person name="Zhan W."/>
            <person name="Jiang J.F."/>
            <person name="Wang Q."/>
            <person name="Zhang B."/>
            <person name="Ji P."/>
            <person name="Bell-Sakyi L."/>
            <person name="Cui X.M."/>
            <person name="Yuan T.T."/>
            <person name="Jiang B.G."/>
            <person name="Yang W.F."/>
            <person name="Lam T.T."/>
            <person name="Chang Q.C."/>
            <person name="Ding S.J."/>
            <person name="Wang X.J."/>
            <person name="Zhu J.G."/>
            <person name="Ruan X.D."/>
            <person name="Zhao L."/>
            <person name="Wei J.T."/>
            <person name="Ye R.Z."/>
            <person name="Que T.C."/>
            <person name="Du C.H."/>
            <person name="Zhou Y.H."/>
            <person name="Cheng J.X."/>
            <person name="Dai P.F."/>
            <person name="Guo W.B."/>
            <person name="Han X.H."/>
            <person name="Huang E.J."/>
            <person name="Li L.F."/>
            <person name="Wei W."/>
            <person name="Gao Y.C."/>
            <person name="Liu J.Z."/>
            <person name="Shao H.Z."/>
            <person name="Wang X."/>
            <person name="Wang C.C."/>
            <person name="Yang T.C."/>
            <person name="Huo Q.B."/>
            <person name="Li W."/>
            <person name="Chen H.Y."/>
            <person name="Chen S.E."/>
            <person name="Zhou L.G."/>
            <person name="Ni X.B."/>
            <person name="Tian J.H."/>
            <person name="Sheng Y."/>
            <person name="Liu T."/>
            <person name="Pan Y.S."/>
            <person name="Xia L.Y."/>
            <person name="Li J."/>
            <person name="Zhao F."/>
            <person name="Cao W.C."/>
        </authorList>
    </citation>
    <scope>NUCLEOTIDE SEQUENCE [LARGE SCALE GENOMIC DNA]</scope>
    <source>
        <strain evidence="1">Iper-2018</strain>
    </source>
</reference>
<evidence type="ECO:0000313" key="1">
    <source>
        <dbReference type="EMBL" id="KAG0434544.1"/>
    </source>
</evidence>
<dbReference type="Proteomes" id="UP000805193">
    <property type="component" value="Unassembled WGS sequence"/>
</dbReference>
<accession>A0AC60QJ73</accession>
<comment type="caution">
    <text evidence="1">The sequence shown here is derived from an EMBL/GenBank/DDBJ whole genome shotgun (WGS) entry which is preliminary data.</text>
</comment>
<gene>
    <name evidence="1" type="ORF">HPB47_019027</name>
</gene>
<proteinExistence type="predicted"/>
<evidence type="ECO:0000313" key="2">
    <source>
        <dbReference type="Proteomes" id="UP000805193"/>
    </source>
</evidence>
<organism evidence="1 2">
    <name type="scientific">Ixodes persulcatus</name>
    <name type="common">Taiga tick</name>
    <dbReference type="NCBI Taxonomy" id="34615"/>
    <lineage>
        <taxon>Eukaryota</taxon>
        <taxon>Metazoa</taxon>
        <taxon>Ecdysozoa</taxon>
        <taxon>Arthropoda</taxon>
        <taxon>Chelicerata</taxon>
        <taxon>Arachnida</taxon>
        <taxon>Acari</taxon>
        <taxon>Parasitiformes</taxon>
        <taxon>Ixodida</taxon>
        <taxon>Ixodoidea</taxon>
        <taxon>Ixodidae</taxon>
        <taxon>Ixodinae</taxon>
        <taxon>Ixodes</taxon>
    </lineage>
</organism>
<name>A0AC60QJ73_IXOPE</name>
<keyword evidence="2" id="KW-1185">Reference proteome</keyword>